<gene>
    <name evidence="2" type="ORF">EI291_08955</name>
</gene>
<protein>
    <recommendedName>
        <fullName evidence="4">Aromatic hydrocarbon degradation protein</fullName>
    </recommendedName>
</protein>
<proteinExistence type="predicted"/>
<dbReference type="OrthoDB" id="9765571at2"/>
<organism evidence="2 3">
    <name type="scientific">Hymenobacter rigui</name>
    <dbReference type="NCBI Taxonomy" id="334424"/>
    <lineage>
        <taxon>Bacteria</taxon>
        <taxon>Pseudomonadati</taxon>
        <taxon>Bacteroidota</taxon>
        <taxon>Cytophagia</taxon>
        <taxon>Cytophagales</taxon>
        <taxon>Hymenobacteraceae</taxon>
        <taxon>Hymenobacter</taxon>
    </lineage>
</organism>
<keyword evidence="1" id="KW-0732">Signal</keyword>
<reference evidence="2 3" key="1">
    <citation type="submission" date="2018-12" db="EMBL/GenBank/DDBJ databases">
        <authorList>
            <person name="Feng G."/>
            <person name="Zhu H."/>
        </authorList>
    </citation>
    <scope>NUCLEOTIDE SEQUENCE [LARGE SCALE GENOMIC DNA]</scope>
    <source>
        <strain evidence="2 3">KCTC 12533</strain>
    </source>
</reference>
<dbReference type="Gene3D" id="2.40.160.60">
    <property type="entry name" value="Outer membrane protein transport protein (OMPP1/FadL/TodX)"/>
    <property type="match status" value="1"/>
</dbReference>
<evidence type="ECO:0008006" key="4">
    <source>
        <dbReference type="Google" id="ProtNLM"/>
    </source>
</evidence>
<dbReference type="SUPFAM" id="SSF56935">
    <property type="entry name" value="Porins"/>
    <property type="match status" value="1"/>
</dbReference>
<accession>A0A3R9PZF3</accession>
<dbReference type="AlphaFoldDB" id="A0A3R9PZF3"/>
<dbReference type="RefSeq" id="WP_125419460.1">
    <property type="nucleotide sequence ID" value="NZ_RWIT01000003.1"/>
</dbReference>
<feature type="chain" id="PRO_5018686778" description="Aromatic hydrocarbon degradation protein" evidence="1">
    <location>
        <begin position="22"/>
        <end position="492"/>
    </location>
</feature>
<name>A0A3R9PZF3_9BACT</name>
<dbReference type="EMBL" id="RWIT01000003">
    <property type="protein sequence ID" value="RSK49607.1"/>
    <property type="molecule type" value="Genomic_DNA"/>
</dbReference>
<sequence length="492" mass="52953">MKTLKYGLAVALLGSASHAFAQYNVDALRFSQSQPAGTARTLGLGGASAALGGDYGSVAVNPAGLGMFQRSEFTFSPGFSSINTDGRAFGTTTADSRSNLNVASLGLVFTNRRTDDDTNPWRAGSFAIGLTRVADYNQSLRYKGRPELSQDIFQRLSEDQGAELDELAYNTYLTDDTGPGTRRFISDPFNDTGNLDQAETVRTTGAQTQFDLAYGSSYMDKLYIGGGIGIVSSRYTSESILTASDSQPVNNNPGTSFGSLTLRNTLDTKGTGINARVGVIYKPIEAVRIGASVQTPTYYQFNESYTTALNATFDKPIKVDGQTYTSASSSMDVPFSYSLATPFRATGGVAVVVGKYGFVSGDVEFVDYSNARLSNYNDQRNFGPDNDAIKDLYGSAVNLRAGAELRLDAFRVRAGYAHYGSPYQSSATDQSRTYYTGGVGMRQKNFFLDLAGAYTTGTRLYSPYFLNSAANTPVVTADSKRFTTTITTGFMF</sequence>
<evidence type="ECO:0000313" key="3">
    <source>
        <dbReference type="Proteomes" id="UP000273500"/>
    </source>
</evidence>
<evidence type="ECO:0000256" key="1">
    <source>
        <dbReference type="SAM" id="SignalP"/>
    </source>
</evidence>
<evidence type="ECO:0000313" key="2">
    <source>
        <dbReference type="EMBL" id="RSK49607.1"/>
    </source>
</evidence>
<comment type="caution">
    <text evidence="2">The sequence shown here is derived from an EMBL/GenBank/DDBJ whole genome shotgun (WGS) entry which is preliminary data.</text>
</comment>
<keyword evidence="3" id="KW-1185">Reference proteome</keyword>
<dbReference type="Proteomes" id="UP000273500">
    <property type="component" value="Unassembled WGS sequence"/>
</dbReference>
<feature type="signal peptide" evidence="1">
    <location>
        <begin position="1"/>
        <end position="21"/>
    </location>
</feature>